<feature type="region of interest" description="Disordered" evidence="1">
    <location>
        <begin position="55"/>
        <end position="100"/>
    </location>
</feature>
<proteinExistence type="predicted"/>
<organism evidence="2 3">
    <name type="scientific">Frankia nepalensis</name>
    <dbReference type="NCBI Taxonomy" id="1836974"/>
    <lineage>
        <taxon>Bacteria</taxon>
        <taxon>Bacillati</taxon>
        <taxon>Actinomycetota</taxon>
        <taxon>Actinomycetes</taxon>
        <taxon>Frankiales</taxon>
        <taxon>Frankiaceae</taxon>
        <taxon>Frankia</taxon>
    </lineage>
</organism>
<dbReference type="AlphaFoldDB" id="A0A937ULG8"/>
<evidence type="ECO:0000256" key="1">
    <source>
        <dbReference type="SAM" id="MobiDB-lite"/>
    </source>
</evidence>
<evidence type="ECO:0000313" key="3">
    <source>
        <dbReference type="Proteomes" id="UP000604475"/>
    </source>
</evidence>
<keyword evidence="3" id="KW-1185">Reference proteome</keyword>
<sequence>MPAIATTDRHSPHGAGPPRHLHDGKWKFSDVIDQYAAGLRDRAATVEVLVSWPYQAPDQTGPRRGAGRTASPLPRPGVSAKPVRGGEGMTSYRHPQVTVI</sequence>
<reference evidence="2" key="1">
    <citation type="submission" date="2020-12" db="EMBL/GenBank/DDBJ databases">
        <title>Genomic characterization of non-nitrogen-fixing Frankia strains.</title>
        <authorList>
            <person name="Carlos-Shanley C."/>
            <person name="Guerra T."/>
            <person name="Hahn D."/>
        </authorList>
    </citation>
    <scope>NUCLEOTIDE SEQUENCE</scope>
    <source>
        <strain evidence="2">CN6</strain>
    </source>
</reference>
<feature type="region of interest" description="Disordered" evidence="1">
    <location>
        <begin position="1"/>
        <end position="24"/>
    </location>
</feature>
<protein>
    <submittedName>
        <fullName evidence="2">Uncharacterized protein</fullName>
    </submittedName>
</protein>
<gene>
    <name evidence="2" type="ORF">I7412_11705</name>
</gene>
<accession>A0A937ULG8</accession>
<comment type="caution">
    <text evidence="2">The sequence shown here is derived from an EMBL/GenBank/DDBJ whole genome shotgun (WGS) entry which is preliminary data.</text>
</comment>
<evidence type="ECO:0000313" key="2">
    <source>
        <dbReference type="EMBL" id="MBL7627824.1"/>
    </source>
</evidence>
<dbReference type="EMBL" id="JAEACQ010000164">
    <property type="protein sequence ID" value="MBL7627824.1"/>
    <property type="molecule type" value="Genomic_DNA"/>
</dbReference>
<dbReference type="RefSeq" id="WP_202999813.1">
    <property type="nucleotide sequence ID" value="NZ_JADWYV010000010.1"/>
</dbReference>
<name>A0A937ULG8_9ACTN</name>
<dbReference type="Proteomes" id="UP000604475">
    <property type="component" value="Unassembled WGS sequence"/>
</dbReference>